<feature type="binding site" evidence="1">
    <location>
        <position position="216"/>
    </location>
    <ligand>
        <name>[2Fe-2S] cluster</name>
        <dbReference type="ChEBI" id="CHEBI:190135"/>
    </ligand>
</feature>
<organism evidence="3 4">
    <name type="scientific">candidate division TA06 bacterium B3_TA06</name>
    <dbReference type="NCBI Taxonomy" id="2012487"/>
    <lineage>
        <taxon>Bacteria</taxon>
        <taxon>Bacteria division TA06</taxon>
    </lineage>
</organism>
<evidence type="ECO:0000256" key="1">
    <source>
        <dbReference type="PIRSR" id="PIRSR006816-2"/>
    </source>
</evidence>
<dbReference type="Gene3D" id="3.40.50.80">
    <property type="entry name" value="Nucleotide-binding domain of ferredoxin-NADP reductase (FNR) module"/>
    <property type="match status" value="1"/>
</dbReference>
<dbReference type="GO" id="GO:0016491">
    <property type="term" value="F:oxidoreductase activity"/>
    <property type="evidence" value="ECO:0007669"/>
    <property type="project" value="InterPro"/>
</dbReference>
<sequence>MLEPKPALSFHAGQFIELTAPGVGEAPFTPSSSPYVEESMEVTIMKVGRVTSKLFDVRPGDTLAVRGPYGVPYETDRYEGRHVLIVGGGVGLAPLRSLFLALLHNVSAYKKIHLYYGARTPKDIVYDRLFKEWGKIKNVEIRRSVDVGDKNWKEKVGVVTVLLDNLPFKPKDGLAVACGPPVMMKFVTKRLLELGFADEDIYLSMEKNMSCGFGKCGHCRLGELFCCKDGPVITWDRIKHLEDPFV</sequence>
<dbReference type="InterPro" id="IPR039261">
    <property type="entry name" value="FNR_nucleotide-bd"/>
</dbReference>
<protein>
    <submittedName>
        <fullName evidence="3">Oxidoreductase</fullName>
    </submittedName>
</protein>
<comment type="cofactor">
    <cofactor evidence="1">
        <name>[2Fe-2S] cluster</name>
        <dbReference type="ChEBI" id="CHEBI:190135"/>
    </cofactor>
    <text evidence="1">Binds 1 [2Fe-2S] cluster per subunit.</text>
</comment>
<dbReference type="CDD" id="cd06221">
    <property type="entry name" value="sulfite_reductase_like"/>
    <property type="match status" value="1"/>
</dbReference>
<dbReference type="AlphaFoldDB" id="A0A532V839"/>
<feature type="binding site" evidence="1">
    <location>
        <position position="227"/>
    </location>
    <ligand>
        <name>[2Fe-2S] cluster</name>
        <dbReference type="ChEBI" id="CHEBI:190135"/>
    </ligand>
</feature>
<dbReference type="InterPro" id="IPR008333">
    <property type="entry name" value="Cbr1-like_FAD-bd_dom"/>
</dbReference>
<keyword evidence="1" id="KW-0408">Iron</keyword>
<dbReference type="PANTHER" id="PTHR43513">
    <property type="entry name" value="DIHYDROOROTATE DEHYDROGENASE B (NAD(+)), ELECTRON TRANSFER SUBUNIT"/>
    <property type="match status" value="1"/>
</dbReference>
<dbReference type="SUPFAM" id="SSF63380">
    <property type="entry name" value="Riboflavin synthase domain-like"/>
    <property type="match status" value="1"/>
</dbReference>
<keyword evidence="1" id="KW-0001">2Fe-2S</keyword>
<feature type="binding site" evidence="1">
    <location>
        <position position="211"/>
    </location>
    <ligand>
        <name>[2Fe-2S] cluster</name>
        <dbReference type="ChEBI" id="CHEBI:190135"/>
    </ligand>
</feature>
<dbReference type="Pfam" id="PF00175">
    <property type="entry name" value="NAD_binding_1"/>
    <property type="match status" value="1"/>
</dbReference>
<dbReference type="InterPro" id="IPR017927">
    <property type="entry name" value="FAD-bd_FR_type"/>
</dbReference>
<evidence type="ECO:0000313" key="3">
    <source>
        <dbReference type="EMBL" id="TKJ43364.1"/>
    </source>
</evidence>
<evidence type="ECO:0000259" key="2">
    <source>
        <dbReference type="PROSITE" id="PS51384"/>
    </source>
</evidence>
<dbReference type="Gene3D" id="2.40.30.10">
    <property type="entry name" value="Translation factors"/>
    <property type="match status" value="1"/>
</dbReference>
<dbReference type="Pfam" id="PF10418">
    <property type="entry name" value="DHODB_Fe-S_bind"/>
    <property type="match status" value="1"/>
</dbReference>
<dbReference type="InterPro" id="IPR001709">
    <property type="entry name" value="Flavoprot_Pyr_Nucl_cyt_Rdtase"/>
</dbReference>
<dbReference type="GO" id="GO:0050660">
    <property type="term" value="F:flavin adenine dinucleotide binding"/>
    <property type="evidence" value="ECO:0007669"/>
    <property type="project" value="InterPro"/>
</dbReference>
<dbReference type="InterPro" id="IPR050353">
    <property type="entry name" value="PyrK_electron_transfer"/>
</dbReference>
<evidence type="ECO:0000313" key="4">
    <source>
        <dbReference type="Proteomes" id="UP000317778"/>
    </source>
</evidence>
<name>A0A532V839_UNCT6</name>
<dbReference type="InterPro" id="IPR001433">
    <property type="entry name" value="OxRdtase_FAD/NAD-bd"/>
</dbReference>
<dbReference type="InterPro" id="IPR019480">
    <property type="entry name" value="Dihydroorotate_DH_Fe-S-bd"/>
</dbReference>
<dbReference type="GO" id="GO:0046872">
    <property type="term" value="F:metal ion binding"/>
    <property type="evidence" value="ECO:0007669"/>
    <property type="project" value="UniProtKB-KW"/>
</dbReference>
<reference evidence="3 4" key="1">
    <citation type="submission" date="2017-06" db="EMBL/GenBank/DDBJ databases">
        <title>Novel microbial phyla capable of carbon fixation and sulfur reduction in deep-sea sediments.</title>
        <authorList>
            <person name="Huang J."/>
            <person name="Baker B."/>
            <person name="Wang Y."/>
        </authorList>
    </citation>
    <scope>NUCLEOTIDE SEQUENCE [LARGE SCALE GENOMIC DNA]</scope>
    <source>
        <strain evidence="3">B3_TA06</strain>
    </source>
</reference>
<keyword evidence="1" id="KW-0479">Metal-binding</keyword>
<dbReference type="InterPro" id="IPR012165">
    <property type="entry name" value="Cyt_c3_hydrogenase_gsu"/>
</dbReference>
<dbReference type="GO" id="GO:0051537">
    <property type="term" value="F:2 iron, 2 sulfur cluster binding"/>
    <property type="evidence" value="ECO:0007669"/>
    <property type="project" value="UniProtKB-KW"/>
</dbReference>
<comment type="caution">
    <text evidence="3">The sequence shown here is derived from an EMBL/GenBank/DDBJ whole genome shotgun (WGS) entry which is preliminary data.</text>
</comment>
<keyword evidence="1" id="KW-0411">Iron-sulfur</keyword>
<dbReference type="PANTHER" id="PTHR43513:SF1">
    <property type="entry name" value="ANAEROBIC SULFITE REDUCTASE SUBUNIT B"/>
    <property type="match status" value="1"/>
</dbReference>
<dbReference type="SUPFAM" id="SSF52343">
    <property type="entry name" value="Ferredoxin reductase-like, C-terminal NADP-linked domain"/>
    <property type="match status" value="1"/>
</dbReference>
<feature type="domain" description="FAD-binding FR-type" evidence="2">
    <location>
        <begin position="1"/>
        <end position="75"/>
    </location>
</feature>
<dbReference type="PROSITE" id="PS51384">
    <property type="entry name" value="FAD_FR"/>
    <property type="match status" value="1"/>
</dbReference>
<dbReference type="PRINTS" id="PR00410">
    <property type="entry name" value="PHEHYDRXLASE"/>
</dbReference>
<dbReference type="Proteomes" id="UP000317778">
    <property type="component" value="Unassembled WGS sequence"/>
</dbReference>
<dbReference type="EMBL" id="NJBO01000005">
    <property type="protein sequence ID" value="TKJ43364.1"/>
    <property type="molecule type" value="Genomic_DNA"/>
</dbReference>
<accession>A0A532V839</accession>
<dbReference type="InterPro" id="IPR017938">
    <property type="entry name" value="Riboflavin_synthase-like_b-brl"/>
</dbReference>
<gene>
    <name evidence="3" type="ORF">CEE36_04235</name>
</gene>
<dbReference type="PIRSF" id="PIRSF006816">
    <property type="entry name" value="Cyc3_hyd_g"/>
    <property type="match status" value="1"/>
</dbReference>
<feature type="binding site" evidence="1">
    <location>
        <position position="219"/>
    </location>
    <ligand>
        <name>[2Fe-2S] cluster</name>
        <dbReference type="ChEBI" id="CHEBI:190135"/>
    </ligand>
</feature>
<proteinExistence type="predicted"/>
<dbReference type="Pfam" id="PF00970">
    <property type="entry name" value="FAD_binding_6"/>
    <property type="match status" value="1"/>
</dbReference>
<dbReference type="GO" id="GO:0006221">
    <property type="term" value="P:pyrimidine nucleotide biosynthetic process"/>
    <property type="evidence" value="ECO:0007669"/>
    <property type="project" value="InterPro"/>
</dbReference>
<dbReference type="PRINTS" id="PR00371">
    <property type="entry name" value="FPNCR"/>
</dbReference>